<protein>
    <submittedName>
        <fullName evidence="1">Lipoprotein</fullName>
    </submittedName>
</protein>
<keyword evidence="1" id="KW-0449">Lipoprotein</keyword>
<dbReference type="Proteomes" id="UP000000739">
    <property type="component" value="Chromosome"/>
</dbReference>
<dbReference type="RefSeq" id="WP_015949134.1">
    <property type="nucleotide sequence ID" value="NC_011768.1"/>
</dbReference>
<dbReference type="HOGENOM" id="CLU_127047_0_0_7"/>
<evidence type="ECO:0000313" key="2">
    <source>
        <dbReference type="Proteomes" id="UP000000739"/>
    </source>
</evidence>
<dbReference type="KEGG" id="dal:Dalk_4409"/>
<keyword evidence="2" id="KW-1185">Reference proteome</keyword>
<dbReference type="AlphaFoldDB" id="B8FNB9"/>
<proteinExistence type="predicted"/>
<sequence>MIRKQGFQHGILLLALVLAILFSASACKSMNFENGGSSGSVAPARPEPSPVYYDFDDVLIPQELKLDKDNCFVYRASGISAGVLVLSGRVEVNSLVAFFENNMIKDNWALVSVVRTPRTLMLFRKENRTCVITIRGTSITTNLEVWVAPGSEMAPGAGLLKESGLAE</sequence>
<gene>
    <name evidence="1" type="ordered locus">Dalk_4409</name>
</gene>
<dbReference type="eggNOG" id="ENOG5032BCF">
    <property type="taxonomic scope" value="Bacteria"/>
</dbReference>
<reference evidence="1 2" key="1">
    <citation type="journal article" date="2012" name="Environ. Microbiol.">
        <title>The genome sequence of Desulfatibacillum alkenivorans AK-01: a blueprint for anaerobic alkane oxidation.</title>
        <authorList>
            <person name="Callaghan A.V."/>
            <person name="Morris B.E."/>
            <person name="Pereira I.A."/>
            <person name="McInerney M.J."/>
            <person name="Austin R.N."/>
            <person name="Groves J.T."/>
            <person name="Kukor J.J."/>
            <person name="Suflita J.M."/>
            <person name="Young L.Y."/>
            <person name="Zylstra G.J."/>
            <person name="Wawrik B."/>
        </authorList>
    </citation>
    <scope>NUCLEOTIDE SEQUENCE [LARGE SCALE GENOMIC DNA]</scope>
    <source>
        <strain evidence="1 2">AK-01</strain>
    </source>
</reference>
<accession>B8FNB9</accession>
<dbReference type="EMBL" id="CP001322">
    <property type="protein sequence ID" value="ACL06088.1"/>
    <property type="molecule type" value="Genomic_DNA"/>
</dbReference>
<name>B8FNB9_DESAL</name>
<dbReference type="PROSITE" id="PS51257">
    <property type="entry name" value="PROKAR_LIPOPROTEIN"/>
    <property type="match status" value="1"/>
</dbReference>
<organism evidence="1 2">
    <name type="scientific">Desulfatibacillum aliphaticivorans</name>
    <dbReference type="NCBI Taxonomy" id="218208"/>
    <lineage>
        <taxon>Bacteria</taxon>
        <taxon>Pseudomonadati</taxon>
        <taxon>Thermodesulfobacteriota</taxon>
        <taxon>Desulfobacteria</taxon>
        <taxon>Desulfobacterales</taxon>
        <taxon>Desulfatibacillaceae</taxon>
        <taxon>Desulfatibacillum</taxon>
    </lineage>
</organism>
<evidence type="ECO:0000313" key="1">
    <source>
        <dbReference type="EMBL" id="ACL06088.1"/>
    </source>
</evidence>